<evidence type="ECO:0000313" key="2">
    <source>
        <dbReference type="EMBL" id="MEX6503993.1"/>
    </source>
</evidence>
<dbReference type="RefSeq" id="WP_369288933.1">
    <property type="nucleotide sequence ID" value="NZ_JBFTEG010000018.1"/>
</dbReference>
<evidence type="ECO:0000256" key="1">
    <source>
        <dbReference type="SAM" id="SignalP"/>
    </source>
</evidence>
<keyword evidence="3" id="KW-1185">Reference proteome</keyword>
<gene>
    <name evidence="2" type="ORF">AB5S05_18170</name>
</gene>
<feature type="chain" id="PRO_5046947777" description="DUF4136 domain-containing protein" evidence="1">
    <location>
        <begin position="23"/>
        <end position="201"/>
    </location>
</feature>
<accession>A0ABV3Z1B6</accession>
<sequence>MKTGINLLIISCLLLLTGCASPLTTKELEATRSVGVINEFPENPNFTIIGTTIFNNSHDEIKDPSIKKLISTEVISRIKSRGYAVTEISDKKFAKEFDLVVVIIPRDIYGMPATNGYGFYRRSMLNIKDFEGTYVALNLMPEKNGWSRCDTCFGKSLTTLTIDESSEKWSEIDELNKVKIVEKLKHGIKLAVENAFENTGF</sequence>
<feature type="signal peptide" evidence="1">
    <location>
        <begin position="1"/>
        <end position="22"/>
    </location>
</feature>
<comment type="caution">
    <text evidence="2">The sequence shown here is derived from an EMBL/GenBank/DDBJ whole genome shotgun (WGS) entry which is preliminary data.</text>
</comment>
<dbReference type="PROSITE" id="PS51257">
    <property type="entry name" value="PROKAR_LIPOPROTEIN"/>
    <property type="match status" value="1"/>
</dbReference>
<protein>
    <recommendedName>
        <fullName evidence="4">DUF4136 domain-containing protein</fullName>
    </recommendedName>
</protein>
<proteinExistence type="predicted"/>
<evidence type="ECO:0000313" key="3">
    <source>
        <dbReference type="Proteomes" id="UP001560296"/>
    </source>
</evidence>
<organism evidence="2 3">
    <name type="scientific">Pseudomonas zhanjiangensis</name>
    <dbReference type="NCBI Taxonomy" id="3239015"/>
    <lineage>
        <taxon>Bacteria</taxon>
        <taxon>Pseudomonadati</taxon>
        <taxon>Pseudomonadota</taxon>
        <taxon>Gammaproteobacteria</taxon>
        <taxon>Pseudomonadales</taxon>
        <taxon>Pseudomonadaceae</taxon>
        <taxon>Pseudomonas</taxon>
    </lineage>
</organism>
<keyword evidence="1" id="KW-0732">Signal</keyword>
<dbReference type="Proteomes" id="UP001560296">
    <property type="component" value="Unassembled WGS sequence"/>
</dbReference>
<name>A0ABV3Z1B6_9PSED</name>
<reference evidence="2 3" key="1">
    <citation type="submission" date="2024-07" db="EMBL/GenBank/DDBJ databases">
        <authorList>
            <person name="Li M."/>
        </authorList>
    </citation>
    <scope>NUCLEOTIDE SEQUENCE [LARGE SCALE GENOMIC DNA]</scope>
    <source>
        <strain evidence="2 3">25A3E</strain>
    </source>
</reference>
<dbReference type="EMBL" id="JBFTEG010000018">
    <property type="protein sequence ID" value="MEX6503993.1"/>
    <property type="molecule type" value="Genomic_DNA"/>
</dbReference>
<evidence type="ECO:0008006" key="4">
    <source>
        <dbReference type="Google" id="ProtNLM"/>
    </source>
</evidence>